<proteinExistence type="predicted"/>
<feature type="transmembrane region" description="Helical" evidence="1">
    <location>
        <begin position="88"/>
        <end position="106"/>
    </location>
</feature>
<gene>
    <name evidence="2" type="ORF">SAMN04488126_101300</name>
</gene>
<accession>A0A1G6Y4A7</accession>
<dbReference type="EMBL" id="FNAR01000001">
    <property type="protein sequence ID" value="SDD85132.1"/>
    <property type="molecule type" value="Genomic_DNA"/>
</dbReference>
<protein>
    <submittedName>
        <fullName evidence="2">Uncharacterized protein</fullName>
    </submittedName>
</protein>
<sequence length="161" mass="18340">MKQKWMWHGIRAGLLSGILLGAFLWAVEEQSGRRVYTLLMNVDYIPVVNAVTYPAPVEFLFHLVVSVTLAVILLWLIRRMRMLGSRVIVWLVTVNTLVGVLIWPVTSLSGRTPAAADWVSLAWWLAGHALYGAVLGWLFRKEEEYGDEDYPLDNDRIRSSQ</sequence>
<reference evidence="2 3" key="1">
    <citation type="submission" date="2016-10" db="EMBL/GenBank/DDBJ databases">
        <authorList>
            <person name="de Groot N.N."/>
        </authorList>
    </citation>
    <scope>NUCLEOTIDE SEQUENCE [LARGE SCALE GENOMIC DNA]</scope>
    <source>
        <strain evidence="2 3">CGMCC 1.6762</strain>
    </source>
</reference>
<keyword evidence="1" id="KW-1133">Transmembrane helix</keyword>
<dbReference type="RefSeq" id="WP_092093631.1">
    <property type="nucleotide sequence ID" value="NZ_FNAR01000001.1"/>
</dbReference>
<dbReference type="AlphaFoldDB" id="A0A1G6Y4A7"/>
<evidence type="ECO:0000313" key="3">
    <source>
        <dbReference type="Proteomes" id="UP000198823"/>
    </source>
</evidence>
<feature type="transmembrane region" description="Helical" evidence="1">
    <location>
        <begin position="118"/>
        <end position="139"/>
    </location>
</feature>
<evidence type="ECO:0000313" key="2">
    <source>
        <dbReference type="EMBL" id="SDD85132.1"/>
    </source>
</evidence>
<keyword evidence="1" id="KW-0812">Transmembrane</keyword>
<feature type="transmembrane region" description="Helical" evidence="1">
    <location>
        <begin position="59"/>
        <end position="76"/>
    </location>
</feature>
<dbReference type="OrthoDB" id="1443299at2"/>
<name>A0A1G6Y4A7_9BACL</name>
<organism evidence="2 3">
    <name type="scientific">Bhargavaea beijingensis</name>
    <dbReference type="NCBI Taxonomy" id="426756"/>
    <lineage>
        <taxon>Bacteria</taxon>
        <taxon>Bacillati</taxon>
        <taxon>Bacillota</taxon>
        <taxon>Bacilli</taxon>
        <taxon>Bacillales</taxon>
        <taxon>Caryophanaceae</taxon>
        <taxon>Bhargavaea</taxon>
    </lineage>
</organism>
<dbReference type="Proteomes" id="UP000198823">
    <property type="component" value="Unassembled WGS sequence"/>
</dbReference>
<evidence type="ECO:0000256" key="1">
    <source>
        <dbReference type="SAM" id="Phobius"/>
    </source>
</evidence>
<keyword evidence="1" id="KW-0472">Membrane</keyword>